<evidence type="ECO:0000313" key="5">
    <source>
        <dbReference type="Proteomes" id="UP000321168"/>
    </source>
</evidence>
<name>A0A5C6V8S4_9FLAO</name>
<dbReference type="Pfam" id="PF02470">
    <property type="entry name" value="MlaD"/>
    <property type="match status" value="1"/>
</dbReference>
<evidence type="ECO:0000259" key="3">
    <source>
        <dbReference type="Pfam" id="PF02470"/>
    </source>
</evidence>
<keyword evidence="1" id="KW-0175">Coiled coil</keyword>
<evidence type="ECO:0000313" key="4">
    <source>
        <dbReference type="EMBL" id="TXC81447.1"/>
    </source>
</evidence>
<dbReference type="Proteomes" id="UP000321168">
    <property type="component" value="Unassembled WGS sequence"/>
</dbReference>
<dbReference type="AlphaFoldDB" id="A0A5C6V8S4"/>
<dbReference type="PANTHER" id="PTHR33371">
    <property type="entry name" value="INTERMEMBRANE PHOSPHOLIPID TRANSPORT SYSTEM BINDING PROTEIN MLAD-RELATED"/>
    <property type="match status" value="1"/>
</dbReference>
<dbReference type="OrthoDB" id="9769132at2"/>
<dbReference type="InterPro" id="IPR003399">
    <property type="entry name" value="Mce/MlaD"/>
</dbReference>
<feature type="domain" description="Mce/MlaD" evidence="3">
    <location>
        <begin position="39"/>
        <end position="112"/>
    </location>
</feature>
<organism evidence="4 5">
    <name type="scientific">Luteibaculum oceani</name>
    <dbReference type="NCBI Taxonomy" id="1294296"/>
    <lineage>
        <taxon>Bacteria</taxon>
        <taxon>Pseudomonadati</taxon>
        <taxon>Bacteroidota</taxon>
        <taxon>Flavobacteriia</taxon>
        <taxon>Flavobacteriales</taxon>
        <taxon>Luteibaculaceae</taxon>
        <taxon>Luteibaculum</taxon>
    </lineage>
</organism>
<reference evidence="4 5" key="1">
    <citation type="submission" date="2019-08" db="EMBL/GenBank/DDBJ databases">
        <title>Genome of Luteibaculum oceani JCM 18817.</title>
        <authorList>
            <person name="Bowman J.P."/>
        </authorList>
    </citation>
    <scope>NUCLEOTIDE SEQUENCE [LARGE SCALE GENOMIC DNA]</scope>
    <source>
        <strain evidence="4 5">JCM 18817</strain>
    </source>
</reference>
<feature type="coiled-coil region" evidence="1">
    <location>
        <begin position="252"/>
        <end position="306"/>
    </location>
</feature>
<gene>
    <name evidence="4" type="ORF">FRX97_05425</name>
</gene>
<dbReference type="EMBL" id="VORB01000004">
    <property type="protein sequence ID" value="TXC81447.1"/>
    <property type="molecule type" value="Genomic_DNA"/>
</dbReference>
<comment type="caution">
    <text evidence="4">The sequence shown here is derived from an EMBL/GenBank/DDBJ whole genome shotgun (WGS) entry which is preliminary data.</text>
</comment>
<feature type="transmembrane region" description="Helical" evidence="2">
    <location>
        <begin position="7"/>
        <end position="27"/>
    </location>
</feature>
<sequence>MGLKKEVKIALLVLGGIAIAVFGLNFLKGKNIFITQHNYFAVYNRVDGLTATNPIWINGFKVGQVSRVSFVPGSQSKLLVELRITDPNVRLTDQSVARIVSADLLGSKGIDLLVNPQGNPLNAGDTIKASIEEGLKDVVSEQLAPIKAKAENLIGSIDSVLIVLRTVLNESSLDQLGQSFYGIRGTFESLYKTAKNIEELIEKEKSHIASAVENIDAASTVFKENTEELDATIKNVKTLSDNLADAEVGEMVKNAEASMKKVNNMLTRVEQGNGSLGKLMQSDTLHNSMVKAVNDLERLLEDMRSNPSRYVNFSLIGRRDKGLILSEEEEQRLKQLLKMK</sequence>
<dbReference type="PANTHER" id="PTHR33371:SF4">
    <property type="entry name" value="INTERMEMBRANE PHOSPHOLIPID TRANSPORT SYSTEM BINDING PROTEIN MLAD"/>
    <property type="match status" value="1"/>
</dbReference>
<keyword evidence="2" id="KW-0472">Membrane</keyword>
<protein>
    <submittedName>
        <fullName evidence="4">MCE family protein</fullName>
    </submittedName>
</protein>
<proteinExistence type="predicted"/>
<dbReference type="InterPro" id="IPR052336">
    <property type="entry name" value="MlaD_Phospholipid_Transporter"/>
</dbReference>
<evidence type="ECO:0000256" key="2">
    <source>
        <dbReference type="SAM" id="Phobius"/>
    </source>
</evidence>
<accession>A0A5C6V8S4</accession>
<keyword evidence="5" id="KW-1185">Reference proteome</keyword>
<keyword evidence="2" id="KW-0812">Transmembrane</keyword>
<evidence type="ECO:0000256" key="1">
    <source>
        <dbReference type="SAM" id="Coils"/>
    </source>
</evidence>
<keyword evidence="2" id="KW-1133">Transmembrane helix</keyword>